<gene>
    <name evidence="2" type="ORF">CEX98_12280</name>
</gene>
<dbReference type="EMBL" id="NKHF01000055">
    <property type="protein sequence ID" value="PCK31419.1"/>
    <property type="molecule type" value="Genomic_DNA"/>
</dbReference>
<comment type="caution">
    <text evidence="2">The sequence shown here is derived from an EMBL/GenBank/DDBJ whole genome shotgun (WGS) entry which is preliminary data.</text>
</comment>
<dbReference type="AlphaFoldDB" id="A0A2A5JQ12"/>
<accession>A0A2A5JQ12</accession>
<sequence length="325" mass="36310">MKSLLLGLVALSSAVSAQANLPEATFEPQSTTQAISGDFDWFNAPSQSCGQIRSMLYRRHPGNDHLTPVSVPVIYTGGECWSTGRTTSSQGPKTMYDEVSAIIHQQFSTVEHNYKELTTDIVNNIAAQSSSTKVKHTTSLYGTMHMKIAGRVNAQNKVPVLIDGFDLRSYAKFRKKQLGMNIYIHVYTNNENVTIKGKYDVRTQQLELDPLISSFKPVVTTEVELPWILDLIDTLTPGIFDKLYTEFSRIVIDVFEFLGVDMSEDIPQVIKHNAQLINSGVVPLKGLDHLRPGDTANLEMEVMRGHLRIKDGRTSFYLFAVPMLP</sequence>
<name>A0A2A5JQ12_PSEO7</name>
<feature type="chain" id="PRO_5012043140" evidence="1">
    <location>
        <begin position="20"/>
        <end position="325"/>
    </location>
</feature>
<organism evidence="2 3">
    <name type="scientific">Pseudoalteromonas piscicida</name>
    <dbReference type="NCBI Taxonomy" id="43662"/>
    <lineage>
        <taxon>Bacteria</taxon>
        <taxon>Pseudomonadati</taxon>
        <taxon>Pseudomonadota</taxon>
        <taxon>Gammaproteobacteria</taxon>
        <taxon>Alteromonadales</taxon>
        <taxon>Pseudoalteromonadaceae</taxon>
        <taxon>Pseudoalteromonas</taxon>
    </lineage>
</organism>
<evidence type="ECO:0000256" key="1">
    <source>
        <dbReference type="SAM" id="SignalP"/>
    </source>
</evidence>
<reference evidence="3" key="1">
    <citation type="journal article" date="2019" name="Genome Announc.">
        <title>Draft Genome Sequence of Pseudoalteromonas piscicida Strain 36Y ROTHPW, an Hypersaline Seawater Isolate from the South Coast of Sonora, Mexico.</title>
        <authorList>
            <person name="Sanchez-Diaz R."/>
            <person name="Molina-Garza Z.J."/>
            <person name="Cruz-Suarez L.E."/>
            <person name="Selvin J."/>
            <person name="Kiran G.S."/>
            <person name="Ibarra-Gamez J.C."/>
            <person name="Gomez-Gil B."/>
            <person name="Galaviz-Silva L."/>
        </authorList>
    </citation>
    <scope>NUCLEOTIDE SEQUENCE [LARGE SCALE GENOMIC DNA]</scope>
    <source>
        <strain evidence="3">36Y_RITHPW</strain>
    </source>
</reference>
<proteinExistence type="predicted"/>
<keyword evidence="3" id="KW-1185">Reference proteome</keyword>
<dbReference type="OrthoDB" id="6296349at2"/>
<protein>
    <submittedName>
        <fullName evidence="2">Uncharacterized protein</fullName>
    </submittedName>
</protein>
<evidence type="ECO:0000313" key="3">
    <source>
        <dbReference type="Proteomes" id="UP000228621"/>
    </source>
</evidence>
<keyword evidence="1" id="KW-0732">Signal</keyword>
<dbReference type="RefSeq" id="WP_099642362.1">
    <property type="nucleotide sequence ID" value="NZ_NKHF01000055.1"/>
</dbReference>
<dbReference type="Proteomes" id="UP000228621">
    <property type="component" value="Unassembled WGS sequence"/>
</dbReference>
<evidence type="ECO:0000313" key="2">
    <source>
        <dbReference type="EMBL" id="PCK31419.1"/>
    </source>
</evidence>
<feature type="signal peptide" evidence="1">
    <location>
        <begin position="1"/>
        <end position="19"/>
    </location>
</feature>